<dbReference type="InterPro" id="IPR025495">
    <property type="entry name" value="DUF4386"/>
</dbReference>
<evidence type="ECO:0000256" key="1">
    <source>
        <dbReference type="SAM" id="Phobius"/>
    </source>
</evidence>
<feature type="transmembrane region" description="Helical" evidence="1">
    <location>
        <begin position="149"/>
        <end position="168"/>
    </location>
</feature>
<sequence length="236" mass="24921">MLLDNSHLTARRHARVAGAIYLLNVLTGIFALGYVPAQTGGHGDAVATVQNITAHEGLFRAGIVAGAICYLAFLLLPLALYRLLGATHRIASVAMVALAMASVPIGFVTLGHKLDVLTLLGQAPWLHPLSAAQVQTQVMLQLDAYGNGLLLAQVFWGLWLLPFGWLVIRGRQLPRLLGYLLVLGGLSYVADFAAQLLVPGYSDTAFASYATTPAALGEIGTCLWLLVVGARPAATA</sequence>
<feature type="transmembrane region" description="Helical" evidence="1">
    <location>
        <begin position="16"/>
        <end position="37"/>
    </location>
</feature>
<comment type="caution">
    <text evidence="2">The sequence shown here is derived from an EMBL/GenBank/DDBJ whole genome shotgun (WGS) entry which is preliminary data.</text>
</comment>
<dbReference type="RefSeq" id="WP_404631845.1">
    <property type="nucleotide sequence ID" value="NZ_JADIKM010000002.1"/>
</dbReference>
<keyword evidence="3" id="KW-1185">Reference proteome</keyword>
<dbReference type="EMBL" id="JADIKM010000002">
    <property type="protein sequence ID" value="MFK2903889.1"/>
    <property type="molecule type" value="Genomic_DNA"/>
</dbReference>
<accession>A0ABW8JRY5</accession>
<feature type="transmembrane region" description="Helical" evidence="1">
    <location>
        <begin position="177"/>
        <end position="198"/>
    </location>
</feature>
<protein>
    <submittedName>
        <fullName evidence="2">DUF4386 domain-containing protein</fullName>
    </submittedName>
</protein>
<proteinExistence type="predicted"/>
<feature type="transmembrane region" description="Helical" evidence="1">
    <location>
        <begin position="57"/>
        <end position="78"/>
    </location>
</feature>
<name>A0ABW8JRY5_9GAMM</name>
<dbReference type="Pfam" id="PF14329">
    <property type="entry name" value="DUF4386"/>
    <property type="match status" value="1"/>
</dbReference>
<evidence type="ECO:0000313" key="3">
    <source>
        <dbReference type="Proteomes" id="UP001620460"/>
    </source>
</evidence>
<keyword evidence="1" id="KW-0472">Membrane</keyword>
<dbReference type="Proteomes" id="UP001620460">
    <property type="component" value="Unassembled WGS sequence"/>
</dbReference>
<reference evidence="2 3" key="1">
    <citation type="submission" date="2020-10" db="EMBL/GenBank/DDBJ databases">
        <title>Phylogeny of dyella-like bacteria.</title>
        <authorList>
            <person name="Fu J."/>
        </authorList>
    </citation>
    <scope>NUCLEOTIDE SEQUENCE [LARGE SCALE GENOMIC DNA]</scope>
    <source>
        <strain evidence="2 3">Gsoil3046</strain>
    </source>
</reference>
<keyword evidence="1" id="KW-0812">Transmembrane</keyword>
<gene>
    <name evidence="2" type="ORF">ISP17_07930</name>
</gene>
<keyword evidence="1" id="KW-1133">Transmembrane helix</keyword>
<organism evidence="2 3">
    <name type="scientific">Dyella ginsengisoli</name>
    <dbReference type="NCBI Taxonomy" id="363848"/>
    <lineage>
        <taxon>Bacteria</taxon>
        <taxon>Pseudomonadati</taxon>
        <taxon>Pseudomonadota</taxon>
        <taxon>Gammaproteobacteria</taxon>
        <taxon>Lysobacterales</taxon>
        <taxon>Rhodanobacteraceae</taxon>
        <taxon>Dyella</taxon>
    </lineage>
</organism>
<evidence type="ECO:0000313" key="2">
    <source>
        <dbReference type="EMBL" id="MFK2903889.1"/>
    </source>
</evidence>
<feature type="transmembrane region" description="Helical" evidence="1">
    <location>
        <begin position="90"/>
        <end position="110"/>
    </location>
</feature>
<feature type="transmembrane region" description="Helical" evidence="1">
    <location>
        <begin position="210"/>
        <end position="230"/>
    </location>
</feature>